<dbReference type="Pfam" id="PF02554">
    <property type="entry name" value="CstA"/>
    <property type="match status" value="2"/>
</dbReference>
<comment type="similarity">
    <text evidence="2">Belongs to the peptide transporter carbon starvation (CstA) (TC 2.A.114) family.</text>
</comment>
<feature type="transmembrane region" description="Helical" evidence="7">
    <location>
        <begin position="243"/>
        <end position="261"/>
    </location>
</feature>
<evidence type="ECO:0000256" key="2">
    <source>
        <dbReference type="ARBA" id="ARBA00007755"/>
    </source>
</evidence>
<comment type="subcellular location">
    <subcellularLocation>
        <location evidence="1">Cell membrane</location>
        <topology evidence="1">Multi-pass membrane protein</topology>
    </subcellularLocation>
</comment>
<keyword evidence="10" id="KW-1185">Reference proteome</keyword>
<evidence type="ECO:0000256" key="5">
    <source>
        <dbReference type="ARBA" id="ARBA00022989"/>
    </source>
</evidence>
<feature type="transmembrane region" description="Helical" evidence="7">
    <location>
        <begin position="282"/>
        <end position="309"/>
    </location>
</feature>
<evidence type="ECO:0000256" key="1">
    <source>
        <dbReference type="ARBA" id="ARBA00004651"/>
    </source>
</evidence>
<dbReference type="InterPro" id="IPR051605">
    <property type="entry name" value="CstA"/>
</dbReference>
<reference evidence="9 10" key="1">
    <citation type="submission" date="2024-04" db="EMBL/GenBank/DDBJ databases">
        <title>Novel Shewanella species isolated from Baltic Sea sediments.</title>
        <authorList>
            <person name="Martin-Rodriguez A.J."/>
            <person name="Fernandez-Juarez V."/>
            <person name="Valeriano V.D."/>
            <person name="Mihindukulasooriya I."/>
            <person name="Ceresnova L."/>
            <person name="Joffre E."/>
            <person name="Jensie-Markopoulos S."/>
            <person name="Moore E.R.B."/>
            <person name="Sjoling A."/>
        </authorList>
    </citation>
    <scope>NUCLEOTIDE SEQUENCE [LARGE SCALE GENOMIC DNA]</scope>
    <source>
        <strain evidence="9 10">VAX-SP0-0CM-1</strain>
    </source>
</reference>
<feature type="transmembrane region" description="Helical" evidence="7">
    <location>
        <begin position="374"/>
        <end position="392"/>
    </location>
</feature>
<name>A0ABU9UN39_9GAMM</name>
<feature type="transmembrane region" description="Helical" evidence="7">
    <location>
        <begin position="75"/>
        <end position="98"/>
    </location>
</feature>
<evidence type="ECO:0000256" key="6">
    <source>
        <dbReference type="ARBA" id="ARBA00023136"/>
    </source>
</evidence>
<evidence type="ECO:0000313" key="10">
    <source>
        <dbReference type="Proteomes" id="UP001489333"/>
    </source>
</evidence>
<dbReference type="RefSeq" id="WP_342898827.1">
    <property type="nucleotide sequence ID" value="NZ_JBCHKT010000005.1"/>
</dbReference>
<protein>
    <submittedName>
        <fullName evidence="9">Carbon starvation CstA family protein</fullName>
    </submittedName>
</protein>
<evidence type="ECO:0000256" key="4">
    <source>
        <dbReference type="ARBA" id="ARBA00022692"/>
    </source>
</evidence>
<dbReference type="EMBL" id="JBCHKU010000003">
    <property type="protein sequence ID" value="MEM6247678.1"/>
    <property type="molecule type" value="Genomic_DNA"/>
</dbReference>
<feature type="transmembrane region" description="Helical" evidence="7">
    <location>
        <begin position="329"/>
        <end position="353"/>
    </location>
</feature>
<accession>A0ABU9UN39</accession>
<evidence type="ECO:0000259" key="8">
    <source>
        <dbReference type="Pfam" id="PF02554"/>
    </source>
</evidence>
<evidence type="ECO:0000256" key="3">
    <source>
        <dbReference type="ARBA" id="ARBA00022475"/>
    </source>
</evidence>
<feature type="transmembrane region" description="Helical" evidence="7">
    <location>
        <begin position="164"/>
        <end position="183"/>
    </location>
</feature>
<feature type="transmembrane region" description="Helical" evidence="7">
    <location>
        <begin position="430"/>
        <end position="454"/>
    </location>
</feature>
<evidence type="ECO:0000256" key="7">
    <source>
        <dbReference type="SAM" id="Phobius"/>
    </source>
</evidence>
<feature type="domain" description="CstA N-terminal" evidence="8">
    <location>
        <begin position="1"/>
        <end position="143"/>
    </location>
</feature>
<organism evidence="9 10">
    <name type="scientific">Shewanella vaxholmensis</name>
    <dbReference type="NCBI Taxonomy" id="3063535"/>
    <lineage>
        <taxon>Bacteria</taxon>
        <taxon>Pseudomonadati</taxon>
        <taxon>Pseudomonadota</taxon>
        <taxon>Gammaproteobacteria</taxon>
        <taxon>Alteromonadales</taxon>
        <taxon>Shewanellaceae</taxon>
        <taxon>Shewanella</taxon>
    </lineage>
</organism>
<dbReference type="InterPro" id="IPR003706">
    <property type="entry name" value="CstA_N"/>
</dbReference>
<feature type="transmembrane region" description="Helical" evidence="7">
    <location>
        <begin position="460"/>
        <end position="479"/>
    </location>
</feature>
<feature type="transmembrane region" description="Helical" evidence="7">
    <location>
        <begin position="190"/>
        <end position="211"/>
    </location>
</feature>
<sequence>MLIFFICIALLVLAYKFYSPFVERQAGIDPKAKTPQARFEDGVDYVPVHPAKAFLIQFLNVAGVGPIFGPILGALYGPIALVWIVLGNIIGGAVHDYFSGVLSIKEDGKSLPEIAGHYFNIYFKGVMLLFTAMLLFFVGVVFIMSPAGLLSNLDYFKDTIFGNNTFWVLIILAYYFLATMLPIDKIITKLYPAFGLLMIVMTVSIAVALMLNAPQLPEMGDVFAYFDHSHYNNELLEPNPDGLPVWPLLFVTITCGAISGFHSTQAPIMARCLTNEKYVRPVYYGAMVAEGIVACVWATAGIAAFPGGYVELKSLLDQGGPGLVVNQVATTYLGVVGGIMAIVAVAIFPITSGDTAFRSLRLTIIDAFHIPQSMRNRLLVAVPILTIAYFMTKIDFSLIWRYFAFSNMLLSTSVLWLATKYLFDRGTFHWIVSLPAIGGTSVTVSYIMTAGIGLGLPQPLSQPVGIAVGVICLVVLIIAHNRRKPVADVN</sequence>
<feature type="domain" description="CstA N-terminal" evidence="8">
    <location>
        <begin position="151"/>
        <end position="313"/>
    </location>
</feature>
<feature type="transmembrane region" description="Helical" evidence="7">
    <location>
        <begin position="398"/>
        <end position="418"/>
    </location>
</feature>
<keyword evidence="3" id="KW-1003">Cell membrane</keyword>
<evidence type="ECO:0000313" key="9">
    <source>
        <dbReference type="EMBL" id="MEM6247678.1"/>
    </source>
</evidence>
<comment type="caution">
    <text evidence="9">The sequence shown here is derived from an EMBL/GenBank/DDBJ whole genome shotgun (WGS) entry which is preliminary data.</text>
</comment>
<dbReference type="PANTHER" id="PTHR30252:SF4">
    <property type="entry name" value="CARBON STARVATION"/>
    <property type="match status" value="1"/>
</dbReference>
<proteinExistence type="inferred from homology"/>
<gene>
    <name evidence="9" type="ORF">AAGS29_03520</name>
</gene>
<keyword evidence="5 7" id="KW-1133">Transmembrane helix</keyword>
<keyword evidence="4 7" id="KW-0812">Transmembrane</keyword>
<dbReference type="Proteomes" id="UP001489333">
    <property type="component" value="Unassembled WGS sequence"/>
</dbReference>
<keyword evidence="6 7" id="KW-0472">Membrane</keyword>
<feature type="transmembrane region" description="Helical" evidence="7">
    <location>
        <begin position="119"/>
        <end position="144"/>
    </location>
</feature>
<dbReference type="PANTHER" id="PTHR30252">
    <property type="entry name" value="INNER MEMBRANE PEPTIDE TRANSPORTER"/>
    <property type="match status" value="1"/>
</dbReference>